<accession>A0A2W5QWQ9</accession>
<dbReference type="GO" id="GO:0043565">
    <property type="term" value="F:sequence-specific DNA binding"/>
    <property type="evidence" value="ECO:0007669"/>
    <property type="project" value="InterPro"/>
</dbReference>
<dbReference type="Pfam" id="PF01037">
    <property type="entry name" value="AsnC_trans_reg"/>
    <property type="match status" value="1"/>
</dbReference>
<dbReference type="EMBL" id="QFQD01000024">
    <property type="protein sequence ID" value="PZQ83081.1"/>
    <property type="molecule type" value="Genomic_DNA"/>
</dbReference>
<dbReference type="InterPro" id="IPR000485">
    <property type="entry name" value="AsnC-type_HTH_dom"/>
</dbReference>
<keyword evidence="2" id="KW-0238">DNA-binding</keyword>
<keyword evidence="3" id="KW-0804">Transcription</keyword>
<dbReference type="GO" id="GO:0005829">
    <property type="term" value="C:cytosol"/>
    <property type="evidence" value="ECO:0007669"/>
    <property type="project" value="TreeGrafter"/>
</dbReference>
<evidence type="ECO:0000313" key="5">
    <source>
        <dbReference type="EMBL" id="PZQ83081.1"/>
    </source>
</evidence>
<dbReference type="PRINTS" id="PR00033">
    <property type="entry name" value="HTHASNC"/>
</dbReference>
<evidence type="ECO:0000259" key="4">
    <source>
        <dbReference type="PROSITE" id="PS50956"/>
    </source>
</evidence>
<dbReference type="InterPro" id="IPR036390">
    <property type="entry name" value="WH_DNA-bd_sf"/>
</dbReference>
<sequence>MHVCRSFPRLLIYTIPYFALCGVVNSVSREETVDGVRNARRRSVIPPSCAPRRRRLWVEAAPGGDGQVPGLKRGIELDATDRALIAELQTDGRAPFVELGRRLGLSEKTVRNRVASLLASDVIRIIALTDPRMLGFEAIAMLGLTTDPAVPATQVAAEIAAIRDVDYVVVTTGRYSIMVEILATNPARLRHVIEQLIGPIAGVRSMEIFPCFSLFYQKARFLSAGPSSGVRSAPLSDLDRRLAMVLSADGRMPFRAVADRLDISETQVRARVAAMLEGRQMSILAIMNPLALSRSVAWLAIRIAPGTRCEDVASHLTDDPNVSYVFICGGRFDLFVEIICDSDSQLYASIETRFRPDRRIAAIELFQYLDLYYNILSDLD</sequence>
<dbReference type="Pfam" id="PF13404">
    <property type="entry name" value="HTH_AsnC-type"/>
    <property type="match status" value="2"/>
</dbReference>
<dbReference type="InterPro" id="IPR019888">
    <property type="entry name" value="Tscrpt_reg_AsnC-like"/>
</dbReference>
<protein>
    <submittedName>
        <fullName evidence="5">AsnC family transcriptional regulator</fullName>
    </submittedName>
</protein>
<evidence type="ECO:0000256" key="2">
    <source>
        <dbReference type="ARBA" id="ARBA00023125"/>
    </source>
</evidence>
<dbReference type="PROSITE" id="PS50956">
    <property type="entry name" value="HTH_ASNC_2"/>
    <property type="match status" value="1"/>
</dbReference>
<dbReference type="InterPro" id="IPR019887">
    <property type="entry name" value="Tscrpt_reg_AsnC/Lrp_C"/>
</dbReference>
<reference evidence="5 6" key="1">
    <citation type="submission" date="2017-08" db="EMBL/GenBank/DDBJ databases">
        <title>Infants hospitalized years apart are colonized by the same room-sourced microbial strains.</title>
        <authorList>
            <person name="Brooks B."/>
            <person name="Olm M.R."/>
            <person name="Firek B.A."/>
            <person name="Baker R."/>
            <person name="Thomas B.C."/>
            <person name="Morowitz M.J."/>
            <person name="Banfield J.F."/>
        </authorList>
    </citation>
    <scope>NUCLEOTIDE SEQUENCE [LARGE SCALE GENOMIC DNA]</scope>
    <source>
        <strain evidence="5">S2_005_001_R2_27</strain>
    </source>
</reference>
<dbReference type="SUPFAM" id="SSF54909">
    <property type="entry name" value="Dimeric alpha+beta barrel"/>
    <property type="match status" value="2"/>
</dbReference>
<dbReference type="InterPro" id="IPR011008">
    <property type="entry name" value="Dimeric_a/b-barrel"/>
</dbReference>
<dbReference type="Gene3D" id="1.10.10.10">
    <property type="entry name" value="Winged helix-like DNA-binding domain superfamily/Winged helix DNA-binding domain"/>
    <property type="match status" value="2"/>
</dbReference>
<dbReference type="Gene3D" id="3.30.70.920">
    <property type="match status" value="2"/>
</dbReference>
<dbReference type="SUPFAM" id="SSF46785">
    <property type="entry name" value="Winged helix' DNA-binding domain"/>
    <property type="match status" value="1"/>
</dbReference>
<gene>
    <name evidence="5" type="ORF">DI549_09370</name>
</gene>
<keyword evidence="1" id="KW-0805">Transcription regulation</keyword>
<proteinExistence type="predicted"/>
<organism evidence="5 6">
    <name type="scientific">Ancylobacter novellus</name>
    <name type="common">Thiobacillus novellus</name>
    <dbReference type="NCBI Taxonomy" id="921"/>
    <lineage>
        <taxon>Bacteria</taxon>
        <taxon>Pseudomonadati</taxon>
        <taxon>Pseudomonadota</taxon>
        <taxon>Alphaproteobacteria</taxon>
        <taxon>Hyphomicrobiales</taxon>
        <taxon>Xanthobacteraceae</taxon>
        <taxon>Ancylobacter</taxon>
    </lineage>
</organism>
<dbReference type="InterPro" id="IPR036388">
    <property type="entry name" value="WH-like_DNA-bd_sf"/>
</dbReference>
<dbReference type="PANTHER" id="PTHR30154">
    <property type="entry name" value="LEUCINE-RESPONSIVE REGULATORY PROTEIN"/>
    <property type="match status" value="1"/>
</dbReference>
<dbReference type="Proteomes" id="UP000248887">
    <property type="component" value="Unassembled WGS sequence"/>
</dbReference>
<name>A0A2W5QWQ9_ANCNO</name>
<feature type="domain" description="HTH asnC-type" evidence="4">
    <location>
        <begin position="77"/>
        <end position="137"/>
    </location>
</feature>
<comment type="caution">
    <text evidence="5">The sequence shown here is derived from an EMBL/GenBank/DDBJ whole genome shotgun (WGS) entry which is preliminary data.</text>
</comment>
<dbReference type="GO" id="GO:0043200">
    <property type="term" value="P:response to amino acid"/>
    <property type="evidence" value="ECO:0007669"/>
    <property type="project" value="TreeGrafter"/>
</dbReference>
<evidence type="ECO:0000256" key="3">
    <source>
        <dbReference type="ARBA" id="ARBA00023163"/>
    </source>
</evidence>
<dbReference type="AlphaFoldDB" id="A0A2W5QWQ9"/>
<dbReference type="SMART" id="SM00344">
    <property type="entry name" value="HTH_ASNC"/>
    <property type="match status" value="2"/>
</dbReference>
<dbReference type="PANTHER" id="PTHR30154:SF34">
    <property type="entry name" value="TRANSCRIPTIONAL REGULATOR AZLB"/>
    <property type="match status" value="1"/>
</dbReference>
<evidence type="ECO:0000313" key="6">
    <source>
        <dbReference type="Proteomes" id="UP000248887"/>
    </source>
</evidence>
<evidence type="ECO:0000256" key="1">
    <source>
        <dbReference type="ARBA" id="ARBA00023015"/>
    </source>
</evidence>